<dbReference type="Pfam" id="PF07730">
    <property type="entry name" value="HisKA_3"/>
    <property type="match status" value="1"/>
</dbReference>
<keyword evidence="4" id="KW-0808">Transferase</keyword>
<feature type="transmembrane region" description="Helical" evidence="9">
    <location>
        <begin position="106"/>
        <end position="128"/>
    </location>
</feature>
<organism evidence="11 12">
    <name type="scientific">Virgisporangium aurantiacum</name>
    <dbReference type="NCBI Taxonomy" id="175570"/>
    <lineage>
        <taxon>Bacteria</taxon>
        <taxon>Bacillati</taxon>
        <taxon>Actinomycetota</taxon>
        <taxon>Actinomycetes</taxon>
        <taxon>Micromonosporales</taxon>
        <taxon>Micromonosporaceae</taxon>
        <taxon>Virgisporangium</taxon>
    </lineage>
</organism>
<dbReference type="PANTHER" id="PTHR24421:SF10">
    <property type="entry name" value="NITRATE_NITRITE SENSOR PROTEIN NARQ"/>
    <property type="match status" value="1"/>
</dbReference>
<accession>A0A8J3ZLV1</accession>
<dbReference type="GO" id="GO:0000155">
    <property type="term" value="F:phosphorelay sensor kinase activity"/>
    <property type="evidence" value="ECO:0007669"/>
    <property type="project" value="InterPro"/>
</dbReference>
<evidence type="ECO:0000256" key="7">
    <source>
        <dbReference type="ARBA" id="ARBA00022840"/>
    </source>
</evidence>
<dbReference type="Gene3D" id="3.30.565.10">
    <property type="entry name" value="Histidine kinase-like ATPase, C-terminal domain"/>
    <property type="match status" value="1"/>
</dbReference>
<dbReference type="GO" id="GO:0016020">
    <property type="term" value="C:membrane"/>
    <property type="evidence" value="ECO:0007669"/>
    <property type="project" value="InterPro"/>
</dbReference>
<comment type="catalytic activity">
    <reaction evidence="1">
        <text>ATP + protein L-histidine = ADP + protein N-phospho-L-histidine.</text>
        <dbReference type="EC" id="2.7.13.3"/>
    </reaction>
</comment>
<keyword evidence="9" id="KW-1133">Transmembrane helix</keyword>
<evidence type="ECO:0000256" key="9">
    <source>
        <dbReference type="SAM" id="Phobius"/>
    </source>
</evidence>
<evidence type="ECO:0000256" key="4">
    <source>
        <dbReference type="ARBA" id="ARBA00022679"/>
    </source>
</evidence>
<feature type="transmembrane region" description="Helical" evidence="9">
    <location>
        <begin position="148"/>
        <end position="171"/>
    </location>
</feature>
<keyword evidence="7" id="KW-0067">ATP-binding</keyword>
<dbReference type="EMBL" id="BOPG01000104">
    <property type="protein sequence ID" value="GIJ63891.1"/>
    <property type="molecule type" value="Genomic_DNA"/>
</dbReference>
<evidence type="ECO:0000256" key="2">
    <source>
        <dbReference type="ARBA" id="ARBA00012438"/>
    </source>
</evidence>
<dbReference type="Proteomes" id="UP000612585">
    <property type="component" value="Unassembled WGS sequence"/>
</dbReference>
<feature type="transmembrane region" description="Helical" evidence="9">
    <location>
        <begin position="13"/>
        <end position="31"/>
    </location>
</feature>
<dbReference type="RefSeq" id="WP_204011382.1">
    <property type="nucleotide sequence ID" value="NZ_BOPG01000104.1"/>
</dbReference>
<dbReference type="GO" id="GO:0046983">
    <property type="term" value="F:protein dimerization activity"/>
    <property type="evidence" value="ECO:0007669"/>
    <property type="project" value="InterPro"/>
</dbReference>
<evidence type="ECO:0000256" key="8">
    <source>
        <dbReference type="ARBA" id="ARBA00023012"/>
    </source>
</evidence>
<keyword evidence="12" id="KW-1185">Reference proteome</keyword>
<feature type="transmembrane region" description="Helical" evidence="9">
    <location>
        <begin position="69"/>
        <end position="94"/>
    </location>
</feature>
<gene>
    <name evidence="11" type="ORF">Vau01_114070</name>
</gene>
<evidence type="ECO:0000256" key="1">
    <source>
        <dbReference type="ARBA" id="ARBA00000085"/>
    </source>
</evidence>
<proteinExistence type="predicted"/>
<evidence type="ECO:0000256" key="5">
    <source>
        <dbReference type="ARBA" id="ARBA00022741"/>
    </source>
</evidence>
<evidence type="ECO:0000313" key="11">
    <source>
        <dbReference type="EMBL" id="GIJ63891.1"/>
    </source>
</evidence>
<evidence type="ECO:0000256" key="3">
    <source>
        <dbReference type="ARBA" id="ARBA00022553"/>
    </source>
</evidence>
<dbReference type="EC" id="2.7.13.3" evidence="2"/>
<sequence length="407" mass="43053">MSETGWRPWLPEGIAVLMVLAIGFTEALLSWAMSGERALALAQVAQAMVVAFAVGMARRAPGTALVGVWGLGLLHVASGAPIMLVEFALIAVFFGGARWGSPPTVVMSALSVPLAVIVAFVLHEGRIISLHLLLGGSRLAELVRQEPAALLTVALIGLLVVAAPWPAGLVLRLLDREKASRASILAAEEAAAGARRETEHAREIAQLRDQQTHLALDVHDVVGHSLAVILAQAESGQYLDDTARLKKTLATIATSARSSLQDVRQVLSSTQDRTAASGDTDRFDGLIDGVRGSGHEIVATESGTPRQLPQGAAVVAHRVFQEMLTNAIKHGRRDQPITAERHWPADGGDMLLIEVTNTSDASGGAGTGRGLDGMRRRLETVGGHLDVRRHGETFTVAAFVPVQGFSK</sequence>
<evidence type="ECO:0000256" key="6">
    <source>
        <dbReference type="ARBA" id="ARBA00022777"/>
    </source>
</evidence>
<keyword evidence="8" id="KW-0902">Two-component regulatory system</keyword>
<dbReference type="InterPro" id="IPR011712">
    <property type="entry name" value="Sig_transdc_His_kin_sub3_dim/P"/>
</dbReference>
<keyword evidence="5" id="KW-0547">Nucleotide-binding</keyword>
<comment type="caution">
    <text evidence="11">The sequence shown here is derived from an EMBL/GenBank/DDBJ whole genome shotgun (WGS) entry which is preliminary data.</text>
</comment>
<name>A0A8J3ZLV1_9ACTN</name>
<keyword evidence="9" id="KW-0812">Transmembrane</keyword>
<dbReference type="GO" id="GO:0005524">
    <property type="term" value="F:ATP binding"/>
    <property type="evidence" value="ECO:0007669"/>
    <property type="project" value="UniProtKB-KW"/>
</dbReference>
<keyword evidence="9" id="KW-0472">Membrane</keyword>
<feature type="domain" description="Signal transduction histidine kinase subgroup 3 dimerisation and phosphoacceptor" evidence="10">
    <location>
        <begin position="212"/>
        <end position="270"/>
    </location>
</feature>
<keyword evidence="6" id="KW-0418">Kinase</keyword>
<dbReference type="PANTHER" id="PTHR24421">
    <property type="entry name" value="NITRATE/NITRITE SENSOR PROTEIN NARX-RELATED"/>
    <property type="match status" value="1"/>
</dbReference>
<reference evidence="11" key="1">
    <citation type="submission" date="2021-01" db="EMBL/GenBank/DDBJ databases">
        <title>Whole genome shotgun sequence of Virgisporangium aurantiacum NBRC 16421.</title>
        <authorList>
            <person name="Komaki H."/>
            <person name="Tamura T."/>
        </authorList>
    </citation>
    <scope>NUCLEOTIDE SEQUENCE</scope>
    <source>
        <strain evidence="11">NBRC 16421</strain>
    </source>
</reference>
<feature type="transmembrane region" description="Helical" evidence="9">
    <location>
        <begin position="38"/>
        <end position="57"/>
    </location>
</feature>
<dbReference type="InterPro" id="IPR036890">
    <property type="entry name" value="HATPase_C_sf"/>
</dbReference>
<dbReference type="Gene3D" id="1.20.5.1930">
    <property type="match status" value="1"/>
</dbReference>
<protein>
    <recommendedName>
        <fullName evidence="2">histidine kinase</fullName>
        <ecNumber evidence="2">2.7.13.3</ecNumber>
    </recommendedName>
</protein>
<dbReference type="SUPFAM" id="SSF55874">
    <property type="entry name" value="ATPase domain of HSP90 chaperone/DNA topoisomerase II/histidine kinase"/>
    <property type="match status" value="1"/>
</dbReference>
<evidence type="ECO:0000259" key="10">
    <source>
        <dbReference type="Pfam" id="PF07730"/>
    </source>
</evidence>
<evidence type="ECO:0000313" key="12">
    <source>
        <dbReference type="Proteomes" id="UP000612585"/>
    </source>
</evidence>
<dbReference type="AlphaFoldDB" id="A0A8J3ZLV1"/>
<dbReference type="InterPro" id="IPR050482">
    <property type="entry name" value="Sensor_HK_TwoCompSys"/>
</dbReference>
<keyword evidence="3" id="KW-0597">Phosphoprotein</keyword>